<evidence type="ECO:0000313" key="20">
    <source>
        <dbReference type="Proteomes" id="UP001432322"/>
    </source>
</evidence>
<feature type="domain" description="EGF-like" evidence="16">
    <location>
        <begin position="938"/>
        <end position="982"/>
    </location>
</feature>
<evidence type="ECO:0000259" key="18">
    <source>
        <dbReference type="PROSITE" id="PS51220"/>
    </source>
</evidence>
<dbReference type="InterPro" id="IPR018097">
    <property type="entry name" value="EGF_Ca-bd_CS"/>
</dbReference>
<dbReference type="SMART" id="SM00682">
    <property type="entry name" value="G2F"/>
    <property type="match status" value="1"/>
</dbReference>
<evidence type="ECO:0000256" key="9">
    <source>
        <dbReference type="ARBA" id="ARBA00022889"/>
    </source>
</evidence>
<feature type="region of interest" description="Disordered" evidence="14">
    <location>
        <begin position="246"/>
        <end position="269"/>
    </location>
</feature>
<dbReference type="InterPro" id="IPR049883">
    <property type="entry name" value="NOTCH1_EGF-like"/>
</dbReference>
<evidence type="ECO:0000256" key="15">
    <source>
        <dbReference type="SAM" id="SignalP"/>
    </source>
</evidence>
<feature type="non-terminal residue" evidence="19">
    <location>
        <position position="1"/>
    </location>
</feature>
<dbReference type="SUPFAM" id="SSF54511">
    <property type="entry name" value="GFP-like"/>
    <property type="match status" value="1"/>
</dbReference>
<feature type="disulfide bond" evidence="12">
    <location>
        <begin position="1157"/>
        <end position="1174"/>
    </location>
</feature>
<dbReference type="GO" id="GO:0005509">
    <property type="term" value="F:calcium ion binding"/>
    <property type="evidence" value="ECO:0007669"/>
    <property type="project" value="InterPro"/>
</dbReference>
<dbReference type="GO" id="GO:0005886">
    <property type="term" value="C:plasma membrane"/>
    <property type="evidence" value="ECO:0007669"/>
    <property type="project" value="TreeGrafter"/>
</dbReference>
<evidence type="ECO:0000313" key="19">
    <source>
        <dbReference type="EMBL" id="GMT09886.1"/>
    </source>
</evidence>
<feature type="chain" id="PRO_5043596366" description="Nid-1" evidence="15">
    <location>
        <begin position="37"/>
        <end position="1578"/>
    </location>
</feature>
<dbReference type="InterPro" id="IPR000152">
    <property type="entry name" value="EGF-type_Asp/Asn_hydroxyl_site"/>
</dbReference>
<feature type="disulfide bond" evidence="12">
    <location>
        <begin position="1007"/>
        <end position="1024"/>
    </location>
</feature>
<dbReference type="InterPro" id="IPR000033">
    <property type="entry name" value="LDLR_classB_rpt"/>
</dbReference>
<dbReference type="SMART" id="SM00539">
    <property type="entry name" value="NIDO"/>
    <property type="match status" value="1"/>
</dbReference>
<dbReference type="PROSITE" id="PS51220">
    <property type="entry name" value="NIDO"/>
    <property type="match status" value="1"/>
</dbReference>
<dbReference type="InterPro" id="IPR003886">
    <property type="entry name" value="NIDO_dom"/>
</dbReference>
<comment type="caution">
    <text evidence="19">The sequence shown here is derived from an EMBL/GenBank/DDBJ whole genome shotgun (WGS) entry which is preliminary data.</text>
</comment>
<evidence type="ECO:0000256" key="13">
    <source>
        <dbReference type="PROSITE-ProRule" id="PRU00461"/>
    </source>
</evidence>
<feature type="domain" description="EGF-like" evidence="16">
    <location>
        <begin position="822"/>
        <end position="861"/>
    </location>
</feature>
<dbReference type="GO" id="GO:0042813">
    <property type="term" value="F:Wnt receptor activity"/>
    <property type="evidence" value="ECO:0007669"/>
    <property type="project" value="TreeGrafter"/>
</dbReference>
<dbReference type="FunFam" id="2.10.25.10:FF:000038">
    <property type="entry name" value="Fibrillin 2"/>
    <property type="match status" value="1"/>
</dbReference>
<dbReference type="InterPro" id="IPR050778">
    <property type="entry name" value="Cueball_EGF_LRP_Nidogen"/>
</dbReference>
<keyword evidence="8" id="KW-0084">Basement membrane</keyword>
<feature type="signal peptide" evidence="15">
    <location>
        <begin position="1"/>
        <end position="36"/>
    </location>
</feature>
<keyword evidence="20" id="KW-1185">Reference proteome</keyword>
<dbReference type="CDD" id="cd00054">
    <property type="entry name" value="EGF_CA"/>
    <property type="match status" value="2"/>
</dbReference>
<dbReference type="FunFam" id="2.120.10.30:FF:000241">
    <property type="entry name" value="Low-density lipoprotein receptor-related protein 6"/>
    <property type="match status" value="1"/>
</dbReference>
<dbReference type="Gene3D" id="2.40.155.10">
    <property type="entry name" value="Green fluorescent protein"/>
    <property type="match status" value="1"/>
</dbReference>
<feature type="compositionally biased region" description="Acidic residues" evidence="14">
    <location>
        <begin position="251"/>
        <end position="260"/>
    </location>
</feature>
<sequence>TILSITSSSATASNSIAMRLLPLLLSLLVTSIDGRARLFDFGQRAGDQTLESSLSAVTLEVPIVYMERNEEQLFISNKGLITFQELDTEDYFPLDKLNRSAIAVLYASVASGKTHYRSTTTDRLLLTRLTDSVHHEFSDATAFNAAQATVITWEGMQGKEKHGQNTFQLVICTDGLQSYAFLLYAKIAWVKSKGAFAQSGFTHFDGRFQGTINSGTENIKELAEMSNMEQDGSFVFRISGVSIEDPREGEEYTEYEDEDSSTQAKSDNCPPNPYGEGACPEGCQLLQDDEGCKLCVCSSPDSERRRRPPVESVAAPVEQYAAPTTPAPELPLYSAPIPSSSSCNGAVCHGEASCNGHCCECKHDHFGNGVECLKRGDPQRITGGFHGTINGQEIEKTELHTFITSSDGKTYTAVSKIPDSLGNSFLLLTPIGSLMGWLFAEIPHGAKNGFDVTGGLLNRTTTVHYDDHYAITITQQFAGRDIYHYFKSNMEIHGHIPVLTNDARVTFEDHEAEFLREEPGFIRSLSTVHVTVSERGVDRRMKMVVDEQIHYRECAQLAASLPQSIRIRVERVHVTYDKEDGVVRYASQSVVDIIPRRPGQTFDTTIRRQHGETQYQPQGGQPVPAPTHAANTDPCTDGAHLCTLPNMFCRAAEQKYRCECERGYTAKADKSSPLGWICEDLDECVRGDHDCDAYAVCINTPGAFSCECRRGFDGDGHRCFQVESTPPPSLPDSALPAGHCTRHDQCHQWGECVWAAHGQTVGVCRCRGWYVGDGVTMCGPPEEMPGAHNTVTNPETAGEEDEGRRRELASHNHMNANVPAHGGRPCGSFICSEHAECMPSPDGGSECVCRSGFAGNGVYCESLTGDEEGEDTPPQLGTIGTVCRSHEECHEHATCAYSATVGYYQCECTAPYQGDGMSCSTPGQELTPAHGGHATAAGRPGCDVTNDCSQHADCVFERTPEGADHFKCVCRSGFYGDGWRCTQIDLGGANLPLPPVRNPGCDTLRNCHAEAQCVFDQHNDRYACECRPGYAGDGINCVKTAEQPTKENFDEEEEDHRPSCRDASDCHTNAHCVVDDTTGGYVCECLPGFRGDGLQQCTFADQCNPTDANTCSQNSECVYGERERAYVCKCVSGFTGDGVNCLPHAPVTTCRENARLCHANANCVQDRERNTHVCICKPGSVGDGYSQCTPVERPRCGNCSVHAHCAHNEQSGAWACKCNNGYQGNGHVCAPFTTCLEERSLCHKNAECVPGEGGHYVCNCLYGYHGNGRSCAPDSDRADNELLIARGMAIYQRGVQADVPGKQLVIVPHQIAVGIDFDCADERIVWSDITGHVIRSSSLNGTETKAHFADLLESPEGVAVDWSSRNVYYADSSRDEIGVVSLDGKYQKSLLREGLYNPRAVAIDVQNKHLYYTDWHRAHPVIGRMDLDGKNVVQFVNTDIHLPNGLVLLHQRRELCWVDAGAHSLSCINFDGSGRRTVFTDLQYPFGLTAINEQRLYWTDWKDNRIHSVSVYGEAYESFPISIGGSGKVYGILAVPKHCHGAPTSCSVNNGGCKYLCLPSEEGDHCACPDNKKGLKDC</sequence>
<evidence type="ECO:0000256" key="12">
    <source>
        <dbReference type="PROSITE-ProRule" id="PRU00076"/>
    </source>
</evidence>
<dbReference type="PROSITE" id="PS50026">
    <property type="entry name" value="EGF_3"/>
    <property type="match status" value="9"/>
</dbReference>
<dbReference type="Gene3D" id="2.120.10.30">
    <property type="entry name" value="TolB, C-terminal domain"/>
    <property type="match status" value="1"/>
</dbReference>
<feature type="disulfide bond" evidence="12">
    <location>
        <begin position="1066"/>
        <end position="1083"/>
    </location>
</feature>
<evidence type="ECO:0000259" key="16">
    <source>
        <dbReference type="PROSITE" id="PS50026"/>
    </source>
</evidence>
<dbReference type="Pfam" id="PF07645">
    <property type="entry name" value="EGF_CA"/>
    <property type="match status" value="1"/>
</dbReference>
<feature type="domain" description="NIDO" evidence="18">
    <location>
        <begin position="100"/>
        <end position="241"/>
    </location>
</feature>
<dbReference type="Pfam" id="PF07474">
    <property type="entry name" value="G2F"/>
    <property type="match status" value="1"/>
</dbReference>
<keyword evidence="2" id="KW-0964">Secreted</keyword>
<dbReference type="EMBL" id="BTSY01000001">
    <property type="protein sequence ID" value="GMT09886.1"/>
    <property type="molecule type" value="Genomic_DNA"/>
</dbReference>
<dbReference type="PROSITE" id="PS50993">
    <property type="entry name" value="NIDOGEN_G2"/>
    <property type="match status" value="1"/>
</dbReference>
<accession>A0AAV5URX9</accession>
<evidence type="ECO:0000256" key="5">
    <source>
        <dbReference type="ARBA" id="ARBA00022729"/>
    </source>
</evidence>
<evidence type="ECO:0008006" key="21">
    <source>
        <dbReference type="Google" id="ProtNLM"/>
    </source>
</evidence>
<evidence type="ECO:0000256" key="3">
    <source>
        <dbReference type="ARBA" id="ARBA00022530"/>
    </source>
</evidence>
<feature type="domain" description="Nidogen G2 beta-barrel" evidence="17">
    <location>
        <begin position="377"/>
        <end position="601"/>
    </location>
</feature>
<keyword evidence="9" id="KW-0130">Cell adhesion</keyword>
<dbReference type="PANTHER" id="PTHR46513">
    <property type="entry name" value="VITELLOGENIN RECEPTOR-LIKE PROTEIN-RELATED-RELATED"/>
    <property type="match status" value="1"/>
</dbReference>
<dbReference type="InterPro" id="IPR006605">
    <property type="entry name" value="G2_nidogen/fibulin_G2F"/>
</dbReference>
<comment type="subcellular location">
    <subcellularLocation>
        <location evidence="1">Secreted</location>
        <location evidence="1">Extracellular space</location>
        <location evidence="1">Extracellular matrix</location>
        <location evidence="1">Basement membrane</location>
    </subcellularLocation>
</comment>
<dbReference type="SUPFAM" id="SSF63825">
    <property type="entry name" value="YWTD domain"/>
    <property type="match status" value="1"/>
</dbReference>
<keyword evidence="7" id="KW-0106">Calcium</keyword>
<dbReference type="PROSITE" id="PS01186">
    <property type="entry name" value="EGF_2"/>
    <property type="match status" value="9"/>
</dbReference>
<feature type="domain" description="EGF-like" evidence="16">
    <location>
        <begin position="680"/>
        <end position="720"/>
    </location>
</feature>
<name>A0AAV5URX9_9BILA</name>
<feature type="disulfide bond" evidence="12">
    <location>
        <begin position="1111"/>
        <end position="1128"/>
    </location>
</feature>
<dbReference type="SMART" id="SM00181">
    <property type="entry name" value="EGF"/>
    <property type="match status" value="12"/>
</dbReference>
<evidence type="ECO:0000256" key="4">
    <source>
        <dbReference type="ARBA" id="ARBA00022536"/>
    </source>
</evidence>
<dbReference type="Gene3D" id="2.10.25.10">
    <property type="entry name" value="Laminin"/>
    <property type="match status" value="10"/>
</dbReference>
<feature type="repeat" description="LDL-receptor class B" evidence="13">
    <location>
        <begin position="1365"/>
        <end position="1407"/>
    </location>
</feature>
<dbReference type="InterPro" id="IPR009030">
    <property type="entry name" value="Growth_fac_rcpt_cys_sf"/>
</dbReference>
<feature type="disulfide bond" evidence="12">
    <location>
        <begin position="889"/>
        <end position="906"/>
    </location>
</feature>
<dbReference type="GO" id="GO:0005604">
    <property type="term" value="C:basement membrane"/>
    <property type="evidence" value="ECO:0007669"/>
    <property type="project" value="UniProtKB-SubCell"/>
</dbReference>
<gene>
    <name evidence="19" type="ORF">PFISCL1PPCAC_1183</name>
</gene>
<dbReference type="PANTHER" id="PTHR46513:SF13">
    <property type="entry name" value="EGF-LIKE DOMAIN-CONTAINING PROTEIN"/>
    <property type="match status" value="1"/>
</dbReference>
<evidence type="ECO:0000256" key="7">
    <source>
        <dbReference type="ARBA" id="ARBA00022837"/>
    </source>
</evidence>
<feature type="domain" description="EGF-like" evidence="16">
    <location>
        <begin position="1146"/>
        <end position="1189"/>
    </location>
</feature>
<keyword evidence="4 12" id="KW-0245">EGF-like domain</keyword>
<dbReference type="SMART" id="SM00179">
    <property type="entry name" value="EGF_CA"/>
    <property type="match status" value="3"/>
</dbReference>
<dbReference type="Pfam" id="PF00058">
    <property type="entry name" value="Ldl_recept_b"/>
    <property type="match status" value="1"/>
</dbReference>
<evidence type="ECO:0000256" key="6">
    <source>
        <dbReference type="ARBA" id="ARBA00022737"/>
    </source>
</evidence>
<dbReference type="PROSITE" id="PS00010">
    <property type="entry name" value="ASX_HYDROXYL"/>
    <property type="match status" value="1"/>
</dbReference>
<feature type="domain" description="EGF-like" evidence="16">
    <location>
        <begin position="997"/>
        <end position="1038"/>
    </location>
</feature>
<evidence type="ECO:0000256" key="1">
    <source>
        <dbReference type="ARBA" id="ARBA00004302"/>
    </source>
</evidence>
<evidence type="ECO:0000256" key="14">
    <source>
        <dbReference type="SAM" id="MobiDB-lite"/>
    </source>
</evidence>
<comment type="caution">
    <text evidence="12">Lacks conserved residue(s) required for the propagation of feature annotation.</text>
</comment>
<dbReference type="GO" id="GO:0017147">
    <property type="term" value="F:Wnt-protein binding"/>
    <property type="evidence" value="ECO:0007669"/>
    <property type="project" value="TreeGrafter"/>
</dbReference>
<dbReference type="PROSITE" id="PS01187">
    <property type="entry name" value="EGF_CA"/>
    <property type="match status" value="1"/>
</dbReference>
<dbReference type="Pfam" id="PF06119">
    <property type="entry name" value="NIDO"/>
    <property type="match status" value="1"/>
</dbReference>
<dbReference type="SUPFAM" id="SSF57184">
    <property type="entry name" value="Growth factor receptor domain"/>
    <property type="match status" value="2"/>
</dbReference>
<feature type="domain" description="EGF-like" evidence="16">
    <location>
        <begin position="1099"/>
        <end position="1142"/>
    </location>
</feature>
<dbReference type="InterPro" id="IPR011042">
    <property type="entry name" value="6-blade_b-propeller_TolB-like"/>
</dbReference>
<dbReference type="InterPro" id="IPR001881">
    <property type="entry name" value="EGF-like_Ca-bd_dom"/>
</dbReference>
<protein>
    <recommendedName>
        <fullName evidence="21">Nid-1</fullName>
    </recommendedName>
</protein>
<keyword evidence="3" id="KW-0272">Extracellular matrix</keyword>
<evidence type="ECO:0000256" key="8">
    <source>
        <dbReference type="ARBA" id="ARBA00022869"/>
    </source>
</evidence>
<dbReference type="PROSITE" id="PS51120">
    <property type="entry name" value="LDLRB"/>
    <property type="match status" value="2"/>
</dbReference>
<dbReference type="Proteomes" id="UP001432322">
    <property type="component" value="Unassembled WGS sequence"/>
</dbReference>
<keyword evidence="10 12" id="KW-1015">Disulfide bond</keyword>
<feature type="region of interest" description="Disordered" evidence="14">
    <location>
        <begin position="782"/>
        <end position="806"/>
    </location>
</feature>
<feature type="repeat" description="LDL-receptor class B" evidence="13">
    <location>
        <begin position="1322"/>
        <end position="1364"/>
    </location>
</feature>
<feature type="domain" description="EGF-like" evidence="16">
    <location>
        <begin position="879"/>
        <end position="920"/>
    </location>
</feature>
<feature type="domain" description="EGF-like" evidence="16">
    <location>
        <begin position="1231"/>
        <end position="1272"/>
    </location>
</feature>
<organism evidence="19 20">
    <name type="scientific">Pristionchus fissidentatus</name>
    <dbReference type="NCBI Taxonomy" id="1538716"/>
    <lineage>
        <taxon>Eukaryota</taxon>
        <taxon>Metazoa</taxon>
        <taxon>Ecdysozoa</taxon>
        <taxon>Nematoda</taxon>
        <taxon>Chromadorea</taxon>
        <taxon>Rhabditida</taxon>
        <taxon>Rhabditina</taxon>
        <taxon>Diplogasteromorpha</taxon>
        <taxon>Diplogasteroidea</taxon>
        <taxon>Neodiplogasteridae</taxon>
        <taxon>Pristionchus</taxon>
    </lineage>
</organism>
<evidence type="ECO:0000256" key="11">
    <source>
        <dbReference type="ARBA" id="ARBA00023180"/>
    </source>
</evidence>
<dbReference type="InterPro" id="IPR000742">
    <property type="entry name" value="EGF"/>
</dbReference>
<evidence type="ECO:0000256" key="10">
    <source>
        <dbReference type="ARBA" id="ARBA00023157"/>
    </source>
</evidence>
<keyword evidence="6" id="KW-0677">Repeat</keyword>
<dbReference type="GO" id="GO:0007160">
    <property type="term" value="P:cell-matrix adhesion"/>
    <property type="evidence" value="ECO:0007669"/>
    <property type="project" value="InterPro"/>
</dbReference>
<dbReference type="SUPFAM" id="SSF57196">
    <property type="entry name" value="EGF/Laminin"/>
    <property type="match status" value="1"/>
</dbReference>
<evidence type="ECO:0000256" key="2">
    <source>
        <dbReference type="ARBA" id="ARBA00022525"/>
    </source>
</evidence>
<proteinExistence type="predicted"/>
<keyword evidence="11" id="KW-0325">Glycoprotein</keyword>
<feature type="domain" description="EGF-like" evidence="16">
    <location>
        <begin position="1056"/>
        <end position="1098"/>
    </location>
</feature>
<dbReference type="InterPro" id="IPR009017">
    <property type="entry name" value="GFP"/>
</dbReference>
<reference evidence="19" key="1">
    <citation type="submission" date="2023-10" db="EMBL/GenBank/DDBJ databases">
        <title>Genome assembly of Pristionchus species.</title>
        <authorList>
            <person name="Yoshida K."/>
            <person name="Sommer R.J."/>
        </authorList>
    </citation>
    <scope>NUCLEOTIDE SEQUENCE</scope>
    <source>
        <strain evidence="19">RS5133</strain>
    </source>
</reference>
<dbReference type="SMART" id="SM00135">
    <property type="entry name" value="LY"/>
    <property type="match status" value="5"/>
</dbReference>
<evidence type="ECO:0000259" key="17">
    <source>
        <dbReference type="PROSITE" id="PS50993"/>
    </source>
</evidence>
<dbReference type="GO" id="GO:0060070">
    <property type="term" value="P:canonical Wnt signaling pathway"/>
    <property type="evidence" value="ECO:0007669"/>
    <property type="project" value="TreeGrafter"/>
</dbReference>
<keyword evidence="5 15" id="KW-0732">Signal</keyword>